<dbReference type="InterPro" id="IPR005135">
    <property type="entry name" value="Endo/exonuclease/phosphatase"/>
</dbReference>
<dbReference type="Pfam" id="PF08522">
    <property type="entry name" value="BT_3987-like_N"/>
    <property type="match status" value="1"/>
</dbReference>
<dbReference type="GO" id="GO:0004519">
    <property type="term" value="F:endonuclease activity"/>
    <property type="evidence" value="ECO:0007669"/>
    <property type="project" value="UniProtKB-KW"/>
</dbReference>
<proteinExistence type="predicted"/>
<keyword evidence="1" id="KW-0732">Signal</keyword>
<evidence type="ECO:0000256" key="1">
    <source>
        <dbReference type="SAM" id="SignalP"/>
    </source>
</evidence>
<evidence type="ECO:0000259" key="2">
    <source>
        <dbReference type="Pfam" id="PF03372"/>
    </source>
</evidence>
<evidence type="ECO:0000313" key="4">
    <source>
        <dbReference type="EMBL" id="MFD2788929.1"/>
    </source>
</evidence>
<dbReference type="SUPFAM" id="SSF56219">
    <property type="entry name" value="DNase I-like"/>
    <property type="match status" value="1"/>
</dbReference>
<comment type="caution">
    <text evidence="4">The sequence shown here is derived from an EMBL/GenBank/DDBJ whole genome shotgun (WGS) entry which is preliminary data.</text>
</comment>
<name>A0ABW5VCS0_9FLAO</name>
<accession>A0ABW5VCS0</accession>
<feature type="chain" id="PRO_5046598132" evidence="1">
    <location>
        <begin position="22"/>
        <end position="417"/>
    </location>
</feature>
<sequence length="417" mass="46346">MRIMKINSFVALLILSVGLHSCNTETPAYERLTTSKEGAQVFLAKGGSEYHYLNTYSREDQTVSAPDSIKFNAGFGALGLPANPINVKLTQNLNAIDSINEIREMNGEAPYLPFPENAYDINQLNLDIPSRSEYSNYATLKYYPEKFDFDNNYLLAISVDDASGYAINPEKRTIFFAVSEVKIIKPGIDLTIMSYGIGSGNKNMQSLAVDINEYNPDLLIVREIDRNTTRSGPSDLPEILSSLIDMPHYIYANGLNYQGGEYGTAIFSKFPINSSSTAMLPTYVSEKGPLGIINVQINEQEQLIFAGTHLNAIEDRRITQTPVLVDSMNNYKSIPVILGGNFNTPPGTGDPYQLLSDQFSFPCTSCPPNFPADNPASYTDFIMFSHPERFDIINYRVGVTSASRHLPVILKVRLEFE</sequence>
<keyword evidence="5" id="KW-1185">Reference proteome</keyword>
<dbReference type="Gene3D" id="2.60.40.1740">
    <property type="entry name" value="hypothetical protein (bacova_03559)"/>
    <property type="match status" value="1"/>
</dbReference>
<keyword evidence="4" id="KW-0378">Hydrolase</keyword>
<dbReference type="RefSeq" id="WP_251808979.1">
    <property type="nucleotide sequence ID" value="NZ_CP166679.1"/>
</dbReference>
<dbReference type="InterPro" id="IPR013728">
    <property type="entry name" value="BT_3987-like_N"/>
</dbReference>
<gene>
    <name evidence="4" type="ORF">ACFS1K_04065</name>
</gene>
<dbReference type="EMBL" id="JBHUOK010000008">
    <property type="protein sequence ID" value="MFD2788929.1"/>
    <property type="molecule type" value="Genomic_DNA"/>
</dbReference>
<dbReference type="Pfam" id="PF03372">
    <property type="entry name" value="Exo_endo_phos"/>
    <property type="match status" value="1"/>
</dbReference>
<feature type="domain" description="BT-3987-like N-terminal" evidence="3">
    <location>
        <begin position="65"/>
        <end position="165"/>
    </location>
</feature>
<protein>
    <submittedName>
        <fullName evidence="4">Endonuclease/exonuclease/phosphatase family protein</fullName>
    </submittedName>
</protein>
<dbReference type="InterPro" id="IPR051916">
    <property type="entry name" value="GPI-anchor_lipid_remodeler"/>
</dbReference>
<dbReference type="PANTHER" id="PTHR14859">
    <property type="entry name" value="CALCOFLUOR WHITE HYPERSENSITIVE PROTEIN PRECURSOR"/>
    <property type="match status" value="1"/>
</dbReference>
<dbReference type="PANTHER" id="PTHR14859:SF15">
    <property type="entry name" value="ENDONUCLEASE_EXONUCLEASE_PHOSPHATASE DOMAIN-CONTAINING PROTEIN"/>
    <property type="match status" value="1"/>
</dbReference>
<feature type="domain" description="Endonuclease/exonuclease/phosphatase" evidence="2">
    <location>
        <begin position="205"/>
        <end position="386"/>
    </location>
</feature>
<keyword evidence="4" id="KW-0540">Nuclease</keyword>
<feature type="signal peptide" evidence="1">
    <location>
        <begin position="1"/>
        <end position="21"/>
    </location>
</feature>
<dbReference type="Proteomes" id="UP001597532">
    <property type="component" value="Unassembled WGS sequence"/>
</dbReference>
<evidence type="ECO:0000259" key="3">
    <source>
        <dbReference type="Pfam" id="PF08522"/>
    </source>
</evidence>
<reference evidence="5" key="1">
    <citation type="journal article" date="2019" name="Int. J. Syst. Evol. Microbiol.">
        <title>The Global Catalogue of Microorganisms (GCM) 10K type strain sequencing project: providing services to taxonomists for standard genome sequencing and annotation.</title>
        <authorList>
            <consortium name="The Broad Institute Genomics Platform"/>
            <consortium name="The Broad Institute Genome Sequencing Center for Infectious Disease"/>
            <person name="Wu L."/>
            <person name="Ma J."/>
        </authorList>
    </citation>
    <scope>NUCLEOTIDE SEQUENCE [LARGE SCALE GENOMIC DNA]</scope>
    <source>
        <strain evidence="5">KCTC 52924</strain>
    </source>
</reference>
<evidence type="ECO:0000313" key="5">
    <source>
        <dbReference type="Proteomes" id="UP001597532"/>
    </source>
</evidence>
<organism evidence="4 5">
    <name type="scientific">Arenibacter antarcticus</name>
    <dbReference type="NCBI Taxonomy" id="2040469"/>
    <lineage>
        <taxon>Bacteria</taxon>
        <taxon>Pseudomonadati</taxon>
        <taxon>Bacteroidota</taxon>
        <taxon>Flavobacteriia</taxon>
        <taxon>Flavobacteriales</taxon>
        <taxon>Flavobacteriaceae</taxon>
        <taxon>Arenibacter</taxon>
    </lineage>
</organism>
<dbReference type="InterPro" id="IPR036691">
    <property type="entry name" value="Endo/exonu/phosph_ase_sf"/>
</dbReference>
<dbReference type="Gene3D" id="3.60.10.10">
    <property type="entry name" value="Endonuclease/exonuclease/phosphatase"/>
    <property type="match status" value="1"/>
</dbReference>
<keyword evidence="4" id="KW-0255">Endonuclease</keyword>